<keyword evidence="6 9" id="KW-1133">Transmembrane helix</keyword>
<reference evidence="12 13" key="1">
    <citation type="submission" date="2024-06" db="EMBL/GenBank/DDBJ databases">
        <title>Genomic Encyclopedia of Type Strains, Phase IV (KMG-IV): sequencing the most valuable type-strain genomes for metagenomic binning, comparative biology and taxonomic classification.</title>
        <authorList>
            <person name="Goeker M."/>
        </authorList>
    </citation>
    <scope>NUCLEOTIDE SEQUENCE [LARGE SCALE GENOMIC DNA]</scope>
    <source>
        <strain evidence="12 13">DSM 21331</strain>
    </source>
</reference>
<evidence type="ECO:0000256" key="1">
    <source>
        <dbReference type="ARBA" id="ARBA00004429"/>
    </source>
</evidence>
<feature type="compositionally biased region" description="Polar residues" evidence="10">
    <location>
        <begin position="231"/>
        <end position="243"/>
    </location>
</feature>
<evidence type="ECO:0000256" key="8">
    <source>
        <dbReference type="ARBA" id="ARBA00038436"/>
    </source>
</evidence>
<dbReference type="InterPro" id="IPR055348">
    <property type="entry name" value="DctQ"/>
</dbReference>
<comment type="caution">
    <text evidence="12">The sequence shown here is derived from an EMBL/GenBank/DDBJ whole genome shotgun (WGS) entry which is preliminary data.</text>
</comment>
<dbReference type="EMBL" id="JBEPMM010000008">
    <property type="protein sequence ID" value="MET3693429.1"/>
    <property type="molecule type" value="Genomic_DNA"/>
</dbReference>
<organism evidence="12 13">
    <name type="scientific">Methylobacterium goesingense</name>
    <dbReference type="NCBI Taxonomy" id="243690"/>
    <lineage>
        <taxon>Bacteria</taxon>
        <taxon>Pseudomonadati</taxon>
        <taxon>Pseudomonadota</taxon>
        <taxon>Alphaproteobacteria</taxon>
        <taxon>Hyphomicrobiales</taxon>
        <taxon>Methylobacteriaceae</taxon>
        <taxon>Methylobacterium</taxon>
    </lineage>
</organism>
<feature type="transmembrane region" description="Helical" evidence="9">
    <location>
        <begin position="157"/>
        <end position="176"/>
    </location>
</feature>
<evidence type="ECO:0000256" key="7">
    <source>
        <dbReference type="ARBA" id="ARBA00023136"/>
    </source>
</evidence>
<feature type="transmembrane region" description="Helical" evidence="9">
    <location>
        <begin position="39"/>
        <end position="63"/>
    </location>
</feature>
<feature type="transmembrane region" description="Helical" evidence="9">
    <location>
        <begin position="75"/>
        <end position="93"/>
    </location>
</feature>
<evidence type="ECO:0000313" key="13">
    <source>
        <dbReference type="Proteomes" id="UP001549145"/>
    </source>
</evidence>
<dbReference type="PANTHER" id="PTHR35011">
    <property type="entry name" value="2,3-DIKETO-L-GULONATE TRAP TRANSPORTER SMALL PERMEASE PROTEIN YIAM"/>
    <property type="match status" value="1"/>
</dbReference>
<name>A0ABV2L6H9_9HYPH</name>
<keyword evidence="3" id="KW-1003">Cell membrane</keyword>
<keyword evidence="4 9" id="KW-0997">Cell inner membrane</keyword>
<feature type="transmembrane region" description="Helical" evidence="9">
    <location>
        <begin position="114"/>
        <end position="132"/>
    </location>
</feature>
<evidence type="ECO:0000256" key="9">
    <source>
        <dbReference type="RuleBase" id="RU369079"/>
    </source>
</evidence>
<protein>
    <recommendedName>
        <fullName evidence="9">TRAP transporter small permease protein</fullName>
    </recommendedName>
</protein>
<gene>
    <name evidence="12" type="ORF">ABID43_002979</name>
</gene>
<accession>A0ABV2L6H9</accession>
<keyword evidence="7 9" id="KW-0472">Membrane</keyword>
<comment type="similarity">
    <text evidence="8 9">Belongs to the TRAP transporter small permease family.</text>
</comment>
<dbReference type="Pfam" id="PF04290">
    <property type="entry name" value="DctQ"/>
    <property type="match status" value="1"/>
</dbReference>
<evidence type="ECO:0000256" key="5">
    <source>
        <dbReference type="ARBA" id="ARBA00022692"/>
    </source>
</evidence>
<comment type="function">
    <text evidence="9">Part of the tripartite ATP-independent periplasmic (TRAP) transport system.</text>
</comment>
<evidence type="ECO:0000256" key="10">
    <source>
        <dbReference type="SAM" id="MobiDB-lite"/>
    </source>
</evidence>
<evidence type="ECO:0000256" key="4">
    <source>
        <dbReference type="ARBA" id="ARBA00022519"/>
    </source>
</evidence>
<dbReference type="PANTHER" id="PTHR35011:SF10">
    <property type="entry name" value="TRAP TRANSPORTER SMALL PERMEASE PROTEIN"/>
    <property type="match status" value="1"/>
</dbReference>
<comment type="subunit">
    <text evidence="9">The complex comprises the extracytoplasmic solute receptor protein and the two transmembrane proteins.</text>
</comment>
<proteinExistence type="inferred from homology"/>
<keyword evidence="13" id="KW-1185">Reference proteome</keyword>
<evidence type="ECO:0000256" key="2">
    <source>
        <dbReference type="ARBA" id="ARBA00022448"/>
    </source>
</evidence>
<keyword evidence="2 9" id="KW-0813">Transport</keyword>
<dbReference type="InterPro" id="IPR007387">
    <property type="entry name" value="TRAP_DctQ"/>
</dbReference>
<comment type="subcellular location">
    <subcellularLocation>
        <location evidence="1 9">Cell inner membrane</location>
        <topology evidence="1 9">Multi-pass membrane protein</topology>
    </subcellularLocation>
</comment>
<evidence type="ECO:0000313" key="12">
    <source>
        <dbReference type="EMBL" id="MET3693429.1"/>
    </source>
</evidence>
<dbReference type="RefSeq" id="WP_238276604.1">
    <property type="nucleotide sequence ID" value="NZ_BPQL01000017.1"/>
</dbReference>
<feature type="domain" description="Tripartite ATP-independent periplasmic transporters DctQ component" evidence="11">
    <location>
        <begin position="52"/>
        <end position="181"/>
    </location>
</feature>
<sequence length="243" mass="26263">MSHAFDAASAAAETHTKVEPRIPGLLGTIDRALKRINHVIMLLGGIALVCACLVLSYSVVIRYVLHEPTDWQDEMAVFLIVGATFFSAAAVQSKRGHVAIEALTGLLSPRVNRARLLMADIISFVFVAFFAWKSWTLLHEAWVDGQISQSSWGPPLWIPYILMAGGMTLLGVQFVLQIAEEILYGAEKAGWANPKIGLGADLNRDTQTLDGPGRPGVTPEGTRPLGDPLANVTSNTKVTGRHP</sequence>
<dbReference type="Proteomes" id="UP001549145">
    <property type="component" value="Unassembled WGS sequence"/>
</dbReference>
<feature type="region of interest" description="Disordered" evidence="10">
    <location>
        <begin position="204"/>
        <end position="243"/>
    </location>
</feature>
<keyword evidence="5 9" id="KW-0812">Transmembrane</keyword>
<evidence type="ECO:0000256" key="6">
    <source>
        <dbReference type="ARBA" id="ARBA00022989"/>
    </source>
</evidence>
<evidence type="ECO:0000256" key="3">
    <source>
        <dbReference type="ARBA" id="ARBA00022475"/>
    </source>
</evidence>
<evidence type="ECO:0000259" key="11">
    <source>
        <dbReference type="Pfam" id="PF04290"/>
    </source>
</evidence>